<name>A0A0C2CLX3_9BILA</name>
<dbReference type="EMBL" id="KN734184">
    <property type="protein sequence ID" value="KIH57603.1"/>
    <property type="molecule type" value="Genomic_DNA"/>
</dbReference>
<feature type="domain" description="Phlebovirus glycoprotein G2 fusion" evidence="2">
    <location>
        <begin position="1"/>
        <end position="181"/>
    </location>
</feature>
<dbReference type="Gene3D" id="2.60.40.3770">
    <property type="match status" value="1"/>
</dbReference>
<sequence>MPGCLFSRTYAEPADESIYEVFSCASWRKVAVLNTRLNMVSDEEIKRNVEIHPQETVQFGKVNITLDFITTPFIPELDRKFVQIMNKIAPDTIIAHQDDIFAVKCLTLQTARNLTKCRVIDTCSCTAKSVENDCHCANVNITEKMNSIDTRLPLRNSEFRMVADWNTVEAISHSSVAEISISTEVNWTTATMVSPTECEVAASNARGCYNCIQGATVNFTCTSTEKTIAEVICTDNHYAIDCGPNTPLTTVVINFNTAHYISQCSVQCGEIKHDLFISGILHYHSIWKDDPATAVNKRANYVNLINIPDINNIAEVITKWWCTSLVAAVAVAVAVITTVLCGPLFLQEMASLIC</sequence>
<protein>
    <recommendedName>
        <fullName evidence="2">Phlebovirus glycoprotein G2 fusion domain-containing protein</fullName>
    </recommendedName>
</protein>
<dbReference type="Pfam" id="PF07245">
    <property type="entry name" value="Phlebovirus_G2"/>
    <property type="match status" value="1"/>
</dbReference>
<dbReference type="InterPro" id="IPR009878">
    <property type="entry name" value="Phlebovirus_G2_fusion"/>
</dbReference>
<dbReference type="Proteomes" id="UP000054047">
    <property type="component" value="Unassembled WGS sequence"/>
</dbReference>
<gene>
    <name evidence="3" type="ORF">ANCDUO_12205</name>
</gene>
<evidence type="ECO:0000256" key="1">
    <source>
        <dbReference type="SAM" id="Phobius"/>
    </source>
</evidence>
<proteinExistence type="predicted"/>
<keyword evidence="1" id="KW-0812">Transmembrane</keyword>
<keyword evidence="1" id="KW-0472">Membrane</keyword>
<reference evidence="3 4" key="1">
    <citation type="submission" date="2013-12" db="EMBL/GenBank/DDBJ databases">
        <title>Draft genome of the parsitic nematode Ancylostoma duodenale.</title>
        <authorList>
            <person name="Mitreva M."/>
        </authorList>
    </citation>
    <scope>NUCLEOTIDE SEQUENCE [LARGE SCALE GENOMIC DNA]</scope>
    <source>
        <strain evidence="3 4">Zhejiang</strain>
    </source>
</reference>
<feature type="transmembrane region" description="Helical" evidence="1">
    <location>
        <begin position="325"/>
        <end position="346"/>
    </location>
</feature>
<evidence type="ECO:0000313" key="3">
    <source>
        <dbReference type="EMBL" id="KIH57603.1"/>
    </source>
</evidence>
<organism evidence="3 4">
    <name type="scientific">Ancylostoma duodenale</name>
    <dbReference type="NCBI Taxonomy" id="51022"/>
    <lineage>
        <taxon>Eukaryota</taxon>
        <taxon>Metazoa</taxon>
        <taxon>Ecdysozoa</taxon>
        <taxon>Nematoda</taxon>
        <taxon>Chromadorea</taxon>
        <taxon>Rhabditida</taxon>
        <taxon>Rhabditina</taxon>
        <taxon>Rhabditomorpha</taxon>
        <taxon>Strongyloidea</taxon>
        <taxon>Ancylostomatidae</taxon>
        <taxon>Ancylostomatinae</taxon>
        <taxon>Ancylostoma</taxon>
    </lineage>
</organism>
<keyword evidence="4" id="KW-1185">Reference proteome</keyword>
<dbReference type="AlphaFoldDB" id="A0A0C2CLX3"/>
<keyword evidence="1" id="KW-1133">Transmembrane helix</keyword>
<evidence type="ECO:0000259" key="2">
    <source>
        <dbReference type="Pfam" id="PF07245"/>
    </source>
</evidence>
<evidence type="ECO:0000313" key="4">
    <source>
        <dbReference type="Proteomes" id="UP000054047"/>
    </source>
</evidence>
<dbReference type="OrthoDB" id="5825988at2759"/>
<accession>A0A0C2CLX3</accession>